<accession>A0A1D1V3H8</accession>
<feature type="region of interest" description="Disordered" evidence="2">
    <location>
        <begin position="175"/>
        <end position="281"/>
    </location>
</feature>
<dbReference type="PRINTS" id="PR01415">
    <property type="entry name" value="ANKYRIN"/>
</dbReference>
<feature type="repeat" description="ANK" evidence="1">
    <location>
        <begin position="270"/>
        <end position="302"/>
    </location>
</feature>
<feature type="compositionally biased region" description="Basic and acidic residues" evidence="2">
    <location>
        <begin position="1093"/>
        <end position="1110"/>
    </location>
</feature>
<name>A0A1D1V3H8_RAMVA</name>
<dbReference type="OrthoDB" id="5806726at2759"/>
<feature type="region of interest" description="Disordered" evidence="2">
    <location>
        <begin position="622"/>
        <end position="892"/>
    </location>
</feature>
<feature type="compositionally biased region" description="Basic and acidic residues" evidence="2">
    <location>
        <begin position="8"/>
        <end position="21"/>
    </location>
</feature>
<feature type="compositionally biased region" description="Basic and acidic residues" evidence="2">
    <location>
        <begin position="655"/>
        <end position="676"/>
    </location>
</feature>
<feature type="region of interest" description="Disordered" evidence="2">
    <location>
        <begin position="556"/>
        <end position="592"/>
    </location>
</feature>
<feature type="compositionally biased region" description="Low complexity" evidence="2">
    <location>
        <begin position="793"/>
        <end position="816"/>
    </location>
</feature>
<feature type="compositionally biased region" description="Basic and acidic residues" evidence="2">
    <location>
        <begin position="256"/>
        <end position="273"/>
    </location>
</feature>
<dbReference type="Proteomes" id="UP000186922">
    <property type="component" value="Unassembled WGS sequence"/>
</dbReference>
<dbReference type="PANTHER" id="PTHR24149">
    <property type="entry name" value="ANKYRIN REPEAT DOMAIN-CONTAINING PROTEIN 12"/>
    <property type="match status" value="1"/>
</dbReference>
<feature type="compositionally biased region" description="Polar residues" evidence="2">
    <location>
        <begin position="1054"/>
        <end position="1068"/>
    </location>
</feature>
<feature type="region of interest" description="Disordered" evidence="2">
    <location>
        <begin position="1"/>
        <end position="130"/>
    </location>
</feature>
<feature type="repeat" description="ANK" evidence="1">
    <location>
        <begin position="336"/>
        <end position="368"/>
    </location>
</feature>
<dbReference type="Pfam" id="PF12796">
    <property type="entry name" value="Ank_2"/>
    <property type="match status" value="1"/>
</dbReference>
<dbReference type="InterPro" id="IPR036770">
    <property type="entry name" value="Ankyrin_rpt-contain_sf"/>
</dbReference>
<evidence type="ECO:0000256" key="2">
    <source>
        <dbReference type="SAM" id="MobiDB-lite"/>
    </source>
</evidence>
<feature type="repeat" description="ANK" evidence="1">
    <location>
        <begin position="303"/>
        <end position="335"/>
    </location>
</feature>
<dbReference type="Pfam" id="PF00023">
    <property type="entry name" value="Ank"/>
    <property type="match status" value="1"/>
</dbReference>
<dbReference type="PANTHER" id="PTHR24149:SF14">
    <property type="entry name" value="ANKYRIN REPEAT DOMAIN 12"/>
    <property type="match status" value="1"/>
</dbReference>
<feature type="compositionally biased region" description="Basic and acidic residues" evidence="2">
    <location>
        <begin position="223"/>
        <end position="235"/>
    </location>
</feature>
<dbReference type="InterPro" id="IPR002110">
    <property type="entry name" value="Ankyrin_rpt"/>
</dbReference>
<organism evidence="3 4">
    <name type="scientific">Ramazzottius varieornatus</name>
    <name type="common">Water bear</name>
    <name type="synonym">Tardigrade</name>
    <dbReference type="NCBI Taxonomy" id="947166"/>
    <lineage>
        <taxon>Eukaryota</taxon>
        <taxon>Metazoa</taxon>
        <taxon>Ecdysozoa</taxon>
        <taxon>Tardigrada</taxon>
        <taxon>Eutardigrada</taxon>
        <taxon>Parachela</taxon>
        <taxon>Hypsibioidea</taxon>
        <taxon>Ramazzottiidae</taxon>
        <taxon>Ramazzottius</taxon>
    </lineage>
</organism>
<evidence type="ECO:0000313" key="3">
    <source>
        <dbReference type="EMBL" id="GAU95265.1"/>
    </source>
</evidence>
<feature type="region of interest" description="Disordered" evidence="2">
    <location>
        <begin position="1361"/>
        <end position="1380"/>
    </location>
</feature>
<reference evidence="3 4" key="1">
    <citation type="journal article" date="2016" name="Nat. Commun.">
        <title>Extremotolerant tardigrade genome and improved radiotolerance of human cultured cells by tardigrade-unique protein.</title>
        <authorList>
            <person name="Hashimoto T."/>
            <person name="Horikawa D.D."/>
            <person name="Saito Y."/>
            <person name="Kuwahara H."/>
            <person name="Kozuka-Hata H."/>
            <person name="Shin-I T."/>
            <person name="Minakuchi Y."/>
            <person name="Ohishi K."/>
            <person name="Motoyama A."/>
            <person name="Aizu T."/>
            <person name="Enomoto A."/>
            <person name="Kondo K."/>
            <person name="Tanaka S."/>
            <person name="Hara Y."/>
            <person name="Koshikawa S."/>
            <person name="Sagara H."/>
            <person name="Miura T."/>
            <person name="Yokobori S."/>
            <person name="Miyagawa K."/>
            <person name="Suzuki Y."/>
            <person name="Kubo T."/>
            <person name="Oyama M."/>
            <person name="Kohara Y."/>
            <person name="Fujiyama A."/>
            <person name="Arakawa K."/>
            <person name="Katayama T."/>
            <person name="Toyoda A."/>
            <person name="Kunieda T."/>
        </authorList>
    </citation>
    <scope>NUCLEOTIDE SEQUENCE [LARGE SCALE GENOMIC DNA]</scope>
    <source>
        <strain evidence="3 4">YOKOZUNA-1</strain>
    </source>
</reference>
<dbReference type="EMBL" id="BDGG01000003">
    <property type="protein sequence ID" value="GAU95265.1"/>
    <property type="molecule type" value="Genomic_DNA"/>
</dbReference>
<dbReference type="InterPro" id="IPR053210">
    <property type="entry name" value="ANKRD12"/>
</dbReference>
<feature type="region of interest" description="Disordered" evidence="2">
    <location>
        <begin position="1015"/>
        <end position="1214"/>
    </location>
</feature>
<dbReference type="PROSITE" id="PS50088">
    <property type="entry name" value="ANK_REPEAT"/>
    <property type="match status" value="3"/>
</dbReference>
<evidence type="ECO:0000256" key="1">
    <source>
        <dbReference type="PROSITE-ProRule" id="PRU00023"/>
    </source>
</evidence>
<dbReference type="GO" id="GO:0005654">
    <property type="term" value="C:nucleoplasm"/>
    <property type="evidence" value="ECO:0007669"/>
    <property type="project" value="TreeGrafter"/>
</dbReference>
<dbReference type="SMART" id="SM00248">
    <property type="entry name" value="ANK"/>
    <property type="match status" value="4"/>
</dbReference>
<feature type="region of interest" description="Disordered" evidence="2">
    <location>
        <begin position="402"/>
        <end position="513"/>
    </location>
</feature>
<dbReference type="Gene3D" id="1.25.40.20">
    <property type="entry name" value="Ankyrin repeat-containing domain"/>
    <property type="match status" value="1"/>
</dbReference>
<dbReference type="SUPFAM" id="SSF48403">
    <property type="entry name" value="Ankyrin repeat"/>
    <property type="match status" value="1"/>
</dbReference>
<feature type="compositionally biased region" description="Polar residues" evidence="2">
    <location>
        <begin position="582"/>
        <end position="592"/>
    </location>
</feature>
<feature type="compositionally biased region" description="Basic and acidic residues" evidence="2">
    <location>
        <begin position="444"/>
        <end position="505"/>
    </location>
</feature>
<dbReference type="PROSITE" id="PS50297">
    <property type="entry name" value="ANK_REP_REGION"/>
    <property type="match status" value="3"/>
</dbReference>
<feature type="compositionally biased region" description="Low complexity" evidence="2">
    <location>
        <begin position="246"/>
        <end position="255"/>
    </location>
</feature>
<feature type="compositionally biased region" description="Low complexity" evidence="2">
    <location>
        <begin position="876"/>
        <end position="888"/>
    </location>
</feature>
<sequence>MELPSTGRTEEKSGDVADKKSTAASQSDSALEVATKSIPSTSILPLKTSDASCPPSGSPDELTAPNAPSTAPVDPYAFPREEVYEKITAGGNSSKTSLPVLPAKLSDVKPRLAGKTAEPTVSSPKPSSLKPALLNTLSQIKLTEDFESITTPLGSPITPDVGEAFHPSLVKNLEVEGGPKKFSLNKAEGATPESVTKRKPSRELPAPGSPLSVVSERQQLALLRKEALESEKRSSPDTTFPRPDRSSTPSSTSSAKESREARSVNRRDGKGETPLHVASKKGDLEAAKKLVDDGADVNAADNAGWTPLHEAANHGREDVCRFLISAGAELNAKGMGDVTPLMDAIINGHLNIAKELMNAGANPAAINNRGENCLKLAEEATKNQPELTELLQRHIGPLPSLRYYSSSTSGPVLKQAPAKKKKETMPTTGKEGKEVTSPKKRVRQLSESEQRGKKADKDKGTKKKMVEGRDQDNHTNRPISTDKETKDKTAESEKKEKLSTEERNFQRKKLKGETVSTSAALGNFAPGVPAIFVGRNTLVLKPADPVVEKEKVKVKENATASQYEDISDEEEATPPEAPSATQMTPTQSQSFQASTLISASLNAPMKETVPSVSAAAVLSHPPPTISNPMLVTPAKKGGSSATSGTNEPVDGMADEMGKLGEPKDSKNVKEKEKKESVPAVEVPTAESSAGSPPETVPPPPTAPMNAEKIEEAADIVAEKQTEGATEKDEEPENGAVSARDSGSGEVSTAKQPTLQSHPTSPTILREGAKPAADPTEKKVEKSDISKDIPLPPSSSTTLTLKPQVPAATNPSPNTAPLQTPLVPPPTHTTSTLPVTEKPAVVSAGTHEAVPPHQSQPSVPPLPLSQVPKEPATAEQTSSTPTIPTVTTSMASLPPVTNGTATVTASMTNVPPVVVVTITAITATSAASVTVPAGGTSVSVSSPPIVTAMTSGTVTTSSSMLGAPSVSGVSVAAPVMVGRLSGGPMASIVRMPNVPTSAFVSAMSTSGTKVLFGVSTEKKQDKKAEKTKNKETKKEEKDKEKVKVKEGKDSRENVDTTPKNEQAAFSWSNVKVVKGGGDVAGEEGETSQPKGKKRGESATKKERAEKPEKRLTRAQRAAAAAASGQPITPTRRKNAKEDKDKPTRGRGKRAAAETEVPPGAVIDTAEQKQKRPRASPKKQLAMEAAAKSPTKKEETVVVKETPQLESPSKSVGIPVDISMGSSSSEPLNRLPFKKRLTIRNEIEEFINQRRQVEENWKKYTNTFAMKVFPKNCNDYLILRQNYSIDSSMPPKREAPPVLPLALKTCFDEQEEERRSLMRNHLMERDRLIMGAEQEMWRLHQRFSRISAGIPIPFSACMIMSEQESNRSFQSQEQEDRAKTSPERRLDLIKWLEESDDKFDSAKTEMLTRQRLEAQMLHSKQRIYWAWRQEDLGMHDPSCRNPEDLHNPYVPQVVVEDFVMLPDA</sequence>
<feature type="compositionally biased region" description="Polar residues" evidence="2">
    <location>
        <begin position="744"/>
        <end position="762"/>
    </location>
</feature>
<feature type="compositionally biased region" description="Basic and acidic residues" evidence="2">
    <location>
        <begin position="707"/>
        <end position="726"/>
    </location>
</feature>
<feature type="compositionally biased region" description="Basic and acidic residues" evidence="2">
    <location>
        <begin position="1015"/>
        <end position="1053"/>
    </location>
</feature>
<proteinExistence type="predicted"/>
<protein>
    <submittedName>
        <fullName evidence="3">Uncharacterized protein</fullName>
    </submittedName>
</protein>
<feature type="compositionally biased region" description="Polar residues" evidence="2">
    <location>
        <begin position="1361"/>
        <end position="1370"/>
    </location>
</feature>
<keyword evidence="4" id="KW-1185">Reference proteome</keyword>
<comment type="caution">
    <text evidence="3">The sequence shown here is derived from an EMBL/GenBank/DDBJ whole genome shotgun (WGS) entry which is preliminary data.</text>
</comment>
<keyword evidence="1" id="KW-0040">ANK repeat</keyword>
<dbReference type="STRING" id="947166.A0A1D1V3H8"/>
<feature type="compositionally biased region" description="Basic and acidic residues" evidence="2">
    <location>
        <begin position="774"/>
        <end position="786"/>
    </location>
</feature>
<gene>
    <name evidence="3" type="primary">RvY_06911-1</name>
    <name evidence="3" type="synonym">RvY_06911.1</name>
    <name evidence="3" type="ORF">RvY_06911</name>
</gene>
<evidence type="ECO:0000313" key="4">
    <source>
        <dbReference type="Proteomes" id="UP000186922"/>
    </source>
</evidence>